<gene>
    <name evidence="3" type="ORF">A3F08_01810</name>
</gene>
<dbReference type="EMBL" id="MEZV01000051">
    <property type="protein sequence ID" value="OGD65807.1"/>
    <property type="molecule type" value="Genomic_DNA"/>
</dbReference>
<feature type="signal peptide" evidence="2">
    <location>
        <begin position="1"/>
        <end position="22"/>
    </location>
</feature>
<reference evidence="3 4" key="1">
    <citation type="journal article" date="2016" name="Nat. Commun.">
        <title>Thousands of microbial genomes shed light on interconnected biogeochemical processes in an aquifer system.</title>
        <authorList>
            <person name="Anantharaman K."/>
            <person name="Brown C.T."/>
            <person name="Hug L.A."/>
            <person name="Sharon I."/>
            <person name="Castelle C.J."/>
            <person name="Probst A.J."/>
            <person name="Thomas B.C."/>
            <person name="Singh A."/>
            <person name="Wilkins M.J."/>
            <person name="Karaoz U."/>
            <person name="Brodie E.L."/>
            <person name="Williams K.H."/>
            <person name="Hubbard S.S."/>
            <person name="Banfield J.F."/>
        </authorList>
    </citation>
    <scope>NUCLEOTIDE SEQUENCE [LARGE SCALE GENOMIC DNA]</scope>
</reference>
<organism evidence="3 4">
    <name type="scientific">Candidatus Berkelbacteria bacterium RIFCSPHIGHO2_12_FULL_36_9</name>
    <dbReference type="NCBI Taxonomy" id="1797469"/>
    <lineage>
        <taxon>Bacteria</taxon>
        <taxon>Candidatus Berkelbacteria</taxon>
    </lineage>
</organism>
<protein>
    <submittedName>
        <fullName evidence="3">Uncharacterized protein</fullName>
    </submittedName>
</protein>
<evidence type="ECO:0000313" key="4">
    <source>
        <dbReference type="Proteomes" id="UP000176451"/>
    </source>
</evidence>
<dbReference type="PROSITE" id="PS51257">
    <property type="entry name" value="PROKAR_LIPOPROTEIN"/>
    <property type="match status" value="1"/>
</dbReference>
<sequence length="97" mass="10226">MQKLVILSIGLFLVLSFTGLSCFTKNNTGSVKVTTSPSGTTGTNTNIKDNQGNEVNVNTSGDNVNVKDNQGNNVNVQTSNDDSVKVDANGQSVKVDY</sequence>
<feature type="chain" id="PRO_5009518321" evidence="2">
    <location>
        <begin position="23"/>
        <end position="97"/>
    </location>
</feature>
<feature type="compositionally biased region" description="Low complexity" evidence="1">
    <location>
        <begin position="28"/>
        <end position="46"/>
    </location>
</feature>
<feature type="region of interest" description="Disordered" evidence="1">
    <location>
        <begin position="28"/>
        <end position="97"/>
    </location>
</feature>
<dbReference type="AlphaFoldDB" id="A0A1F5EEE2"/>
<evidence type="ECO:0000313" key="3">
    <source>
        <dbReference type="EMBL" id="OGD65807.1"/>
    </source>
</evidence>
<evidence type="ECO:0000256" key="2">
    <source>
        <dbReference type="SAM" id="SignalP"/>
    </source>
</evidence>
<name>A0A1F5EEE2_9BACT</name>
<accession>A0A1F5EEE2</accession>
<comment type="caution">
    <text evidence="3">The sequence shown here is derived from an EMBL/GenBank/DDBJ whole genome shotgun (WGS) entry which is preliminary data.</text>
</comment>
<evidence type="ECO:0000256" key="1">
    <source>
        <dbReference type="SAM" id="MobiDB-lite"/>
    </source>
</evidence>
<proteinExistence type="predicted"/>
<feature type="compositionally biased region" description="Polar residues" evidence="1">
    <location>
        <begin position="47"/>
        <end position="81"/>
    </location>
</feature>
<dbReference type="Proteomes" id="UP000176451">
    <property type="component" value="Unassembled WGS sequence"/>
</dbReference>
<keyword evidence="2" id="KW-0732">Signal</keyword>
<dbReference type="STRING" id="1797469.A3F08_01810"/>